<dbReference type="GeneID" id="81391392"/>
<protein>
    <recommendedName>
        <fullName evidence="2">Xylanolytic transcriptional activator regulatory domain-containing protein</fullName>
    </recommendedName>
</protein>
<sequence>MASPSASHPMEPCQTVDPLWNLAKTEALRLCRVYEEEMGIMYPVLELSELLDQVHLLYGPMDRTIGQGLHSSGQNGLDLWWGVLLWQEAKLRRDHDADLNLQSIFYFQMHEETLAWRTIGIVERMYLEKGLHRQETLDQPAIVAEGKDRVLRLFWSIYVLDRRWSFGTGMPFALEDTDIDPWLPEPAEKTPYLRVMIRYSRIAAKVWKFISA</sequence>
<dbReference type="PANTHER" id="PTHR46910:SF35">
    <property type="entry name" value="ZN(II)2CYS6 TRANSCRIPTION FACTOR (EUROFUNG)"/>
    <property type="match status" value="1"/>
</dbReference>
<comment type="caution">
    <text evidence="3">The sequence shown here is derived from an EMBL/GenBank/DDBJ whole genome shotgun (WGS) entry which is preliminary data.</text>
</comment>
<dbReference type="AlphaFoldDB" id="A0A9W9KF93"/>
<dbReference type="GO" id="GO:0003700">
    <property type="term" value="F:DNA-binding transcription factor activity"/>
    <property type="evidence" value="ECO:0007669"/>
    <property type="project" value="InterPro"/>
</dbReference>
<dbReference type="EMBL" id="JAPMSZ010000004">
    <property type="protein sequence ID" value="KAJ5104295.1"/>
    <property type="molecule type" value="Genomic_DNA"/>
</dbReference>
<feature type="domain" description="Xylanolytic transcriptional activator regulatory" evidence="2">
    <location>
        <begin position="115"/>
        <end position="190"/>
    </location>
</feature>
<reference evidence="3" key="1">
    <citation type="submission" date="2022-11" db="EMBL/GenBank/DDBJ databases">
        <authorList>
            <person name="Petersen C."/>
        </authorList>
    </citation>
    <scope>NUCLEOTIDE SEQUENCE</scope>
    <source>
        <strain evidence="3">IBT 34128</strain>
    </source>
</reference>
<reference evidence="3" key="2">
    <citation type="journal article" date="2023" name="IMA Fungus">
        <title>Comparative genomic study of the Penicillium genus elucidates a diverse pangenome and 15 lateral gene transfer events.</title>
        <authorList>
            <person name="Petersen C."/>
            <person name="Sorensen T."/>
            <person name="Nielsen M.R."/>
            <person name="Sondergaard T.E."/>
            <person name="Sorensen J.L."/>
            <person name="Fitzpatrick D.A."/>
            <person name="Frisvad J.C."/>
            <person name="Nielsen K.L."/>
        </authorList>
    </citation>
    <scope>NUCLEOTIDE SEQUENCE</scope>
    <source>
        <strain evidence="3">IBT 34128</strain>
    </source>
</reference>
<dbReference type="GO" id="GO:0008270">
    <property type="term" value="F:zinc ion binding"/>
    <property type="evidence" value="ECO:0007669"/>
    <property type="project" value="InterPro"/>
</dbReference>
<dbReference type="GO" id="GO:0003677">
    <property type="term" value="F:DNA binding"/>
    <property type="evidence" value="ECO:0007669"/>
    <property type="project" value="InterPro"/>
</dbReference>
<accession>A0A9W9KF93</accession>
<dbReference type="InterPro" id="IPR007219">
    <property type="entry name" value="XnlR_reg_dom"/>
</dbReference>
<evidence type="ECO:0000259" key="2">
    <source>
        <dbReference type="SMART" id="SM00906"/>
    </source>
</evidence>
<organism evidence="3 4">
    <name type="scientific">Penicillium alfredii</name>
    <dbReference type="NCBI Taxonomy" id="1506179"/>
    <lineage>
        <taxon>Eukaryota</taxon>
        <taxon>Fungi</taxon>
        <taxon>Dikarya</taxon>
        <taxon>Ascomycota</taxon>
        <taxon>Pezizomycotina</taxon>
        <taxon>Eurotiomycetes</taxon>
        <taxon>Eurotiomycetidae</taxon>
        <taxon>Eurotiales</taxon>
        <taxon>Aspergillaceae</taxon>
        <taxon>Penicillium</taxon>
    </lineage>
</organism>
<evidence type="ECO:0000313" key="4">
    <source>
        <dbReference type="Proteomes" id="UP001141434"/>
    </source>
</evidence>
<dbReference type="Proteomes" id="UP001141434">
    <property type="component" value="Unassembled WGS sequence"/>
</dbReference>
<proteinExistence type="predicted"/>
<keyword evidence="4" id="KW-1185">Reference proteome</keyword>
<dbReference type="RefSeq" id="XP_056513291.1">
    <property type="nucleotide sequence ID" value="XM_056652224.1"/>
</dbReference>
<name>A0A9W9KF93_9EURO</name>
<dbReference type="SMART" id="SM00906">
    <property type="entry name" value="Fungal_trans"/>
    <property type="match status" value="1"/>
</dbReference>
<dbReference type="OrthoDB" id="3971593at2759"/>
<dbReference type="Pfam" id="PF04082">
    <property type="entry name" value="Fungal_trans"/>
    <property type="match status" value="1"/>
</dbReference>
<gene>
    <name evidence="3" type="ORF">NUU61_001642</name>
</gene>
<evidence type="ECO:0000256" key="1">
    <source>
        <dbReference type="ARBA" id="ARBA00023242"/>
    </source>
</evidence>
<dbReference type="PANTHER" id="PTHR46910">
    <property type="entry name" value="TRANSCRIPTION FACTOR PDR1"/>
    <property type="match status" value="1"/>
</dbReference>
<evidence type="ECO:0000313" key="3">
    <source>
        <dbReference type="EMBL" id="KAJ5104295.1"/>
    </source>
</evidence>
<dbReference type="CDD" id="cd12148">
    <property type="entry name" value="fungal_TF_MHR"/>
    <property type="match status" value="1"/>
</dbReference>
<dbReference type="GO" id="GO:0006351">
    <property type="term" value="P:DNA-templated transcription"/>
    <property type="evidence" value="ECO:0007669"/>
    <property type="project" value="InterPro"/>
</dbReference>
<dbReference type="InterPro" id="IPR050987">
    <property type="entry name" value="AtrR-like"/>
</dbReference>
<keyword evidence="1" id="KW-0539">Nucleus</keyword>